<organism evidence="2 3">
    <name type="scientific">Candidatus Wildermuthbacteria bacterium RIFCSPHIGHO2_02_FULL_47_17</name>
    <dbReference type="NCBI Taxonomy" id="1802452"/>
    <lineage>
        <taxon>Bacteria</taxon>
        <taxon>Candidatus Wildermuthiibacteriota</taxon>
    </lineage>
</organism>
<proteinExistence type="predicted"/>
<dbReference type="EMBL" id="MHTX01000049">
    <property type="protein sequence ID" value="OHA66897.1"/>
    <property type="molecule type" value="Genomic_DNA"/>
</dbReference>
<accession>A0A1G2R2F7</accession>
<reference evidence="2 3" key="1">
    <citation type="journal article" date="2016" name="Nat. Commun.">
        <title>Thousands of microbial genomes shed light on interconnected biogeochemical processes in an aquifer system.</title>
        <authorList>
            <person name="Anantharaman K."/>
            <person name="Brown C.T."/>
            <person name="Hug L.A."/>
            <person name="Sharon I."/>
            <person name="Castelle C.J."/>
            <person name="Probst A.J."/>
            <person name="Thomas B.C."/>
            <person name="Singh A."/>
            <person name="Wilkins M.J."/>
            <person name="Karaoz U."/>
            <person name="Brodie E.L."/>
            <person name="Williams K.H."/>
            <person name="Hubbard S.S."/>
            <person name="Banfield J.F."/>
        </authorList>
    </citation>
    <scope>NUCLEOTIDE SEQUENCE [LARGE SCALE GENOMIC DNA]</scope>
</reference>
<dbReference type="Gene3D" id="3.90.25.10">
    <property type="entry name" value="UDP-galactose 4-epimerase, domain 1"/>
    <property type="match status" value="1"/>
</dbReference>
<dbReference type="PANTHER" id="PTHR43245">
    <property type="entry name" value="BIFUNCTIONAL POLYMYXIN RESISTANCE PROTEIN ARNA"/>
    <property type="match status" value="1"/>
</dbReference>
<sequence length="335" mass="36227">MQGKTIITGGAGFIGSHITKKLLDRGEKVVVVDNLSAGSRENLEYLGVGGAEIIEADLTNWHDTRDIFDGADTVYHMAARVGGIPCLHDTEDAELVSLETNIAIDANVFRACRESGVKKLIYPSSVSVYSMEKQKVPGAVFAEEDFVYPLSLNPTIDPDGGYGLAKVVGETELNMAVGLKIGIARIFSVYGENEPQAANSHVLSRLIKSAINYPKEKMVIWGTGEQTRDYLYITDCADALIKLAEVTENSSLCSGPIVVNVGAGRAVSINALAEKVIGISGKKIKPVYDAKKPVGPVSRTADISRAREILDWEPKVGLEDGLERTYKWIESKARV</sequence>
<dbReference type="PANTHER" id="PTHR43245:SF53">
    <property type="entry name" value="EPIMERASE-RELATED"/>
    <property type="match status" value="1"/>
</dbReference>
<evidence type="ECO:0000313" key="2">
    <source>
        <dbReference type="EMBL" id="OHA66897.1"/>
    </source>
</evidence>
<dbReference type="InterPro" id="IPR036291">
    <property type="entry name" value="NAD(P)-bd_dom_sf"/>
</dbReference>
<dbReference type="Proteomes" id="UP000179258">
    <property type="component" value="Unassembled WGS sequence"/>
</dbReference>
<dbReference type="InterPro" id="IPR001509">
    <property type="entry name" value="Epimerase_deHydtase"/>
</dbReference>
<dbReference type="AlphaFoldDB" id="A0A1G2R2F7"/>
<protein>
    <recommendedName>
        <fullName evidence="1">NAD-dependent epimerase/dehydratase domain-containing protein</fullName>
    </recommendedName>
</protein>
<comment type="caution">
    <text evidence="2">The sequence shown here is derived from an EMBL/GenBank/DDBJ whole genome shotgun (WGS) entry which is preliminary data.</text>
</comment>
<gene>
    <name evidence="2" type="ORF">A3D59_04655</name>
</gene>
<dbReference type="Pfam" id="PF01370">
    <property type="entry name" value="Epimerase"/>
    <property type="match status" value="1"/>
</dbReference>
<evidence type="ECO:0000313" key="3">
    <source>
        <dbReference type="Proteomes" id="UP000179258"/>
    </source>
</evidence>
<dbReference type="InterPro" id="IPR050177">
    <property type="entry name" value="Lipid_A_modif_metabolic_enz"/>
</dbReference>
<feature type="domain" description="NAD-dependent epimerase/dehydratase" evidence="1">
    <location>
        <begin position="6"/>
        <end position="249"/>
    </location>
</feature>
<name>A0A1G2R2F7_9BACT</name>
<dbReference type="Gene3D" id="3.40.50.720">
    <property type="entry name" value="NAD(P)-binding Rossmann-like Domain"/>
    <property type="match status" value="1"/>
</dbReference>
<dbReference type="SUPFAM" id="SSF51735">
    <property type="entry name" value="NAD(P)-binding Rossmann-fold domains"/>
    <property type="match status" value="1"/>
</dbReference>
<evidence type="ECO:0000259" key="1">
    <source>
        <dbReference type="Pfam" id="PF01370"/>
    </source>
</evidence>